<dbReference type="Proteomes" id="UP000499080">
    <property type="component" value="Unassembled WGS sequence"/>
</dbReference>
<evidence type="ECO:0000313" key="1">
    <source>
        <dbReference type="EMBL" id="GBM03122.1"/>
    </source>
</evidence>
<keyword evidence="2" id="KW-1185">Reference proteome</keyword>
<organism evidence="1 2">
    <name type="scientific">Araneus ventricosus</name>
    <name type="common">Orbweaver spider</name>
    <name type="synonym">Epeira ventricosa</name>
    <dbReference type="NCBI Taxonomy" id="182803"/>
    <lineage>
        <taxon>Eukaryota</taxon>
        <taxon>Metazoa</taxon>
        <taxon>Ecdysozoa</taxon>
        <taxon>Arthropoda</taxon>
        <taxon>Chelicerata</taxon>
        <taxon>Arachnida</taxon>
        <taxon>Araneae</taxon>
        <taxon>Araneomorphae</taxon>
        <taxon>Entelegynae</taxon>
        <taxon>Araneoidea</taxon>
        <taxon>Araneidae</taxon>
        <taxon>Araneus</taxon>
    </lineage>
</organism>
<comment type="caution">
    <text evidence="1">The sequence shown here is derived from an EMBL/GenBank/DDBJ whole genome shotgun (WGS) entry which is preliminary data.</text>
</comment>
<evidence type="ECO:0000313" key="2">
    <source>
        <dbReference type="Proteomes" id="UP000499080"/>
    </source>
</evidence>
<gene>
    <name evidence="1" type="primary">marinerT_43</name>
    <name evidence="1" type="ORF">AVEN_200814_1</name>
</gene>
<accession>A0A4Y2CFD6</accession>
<dbReference type="InterPro" id="IPR036397">
    <property type="entry name" value="RNaseH_sf"/>
</dbReference>
<dbReference type="OrthoDB" id="616263at2759"/>
<sequence length="142" mass="16574">MLVDFHKRGATLNTASYCATLDSLHKAIRGKRPGLPSKGALLLHDNVRPHKASVTRDLVQRFRWNVLVHPLYSPDLAPSDFHFFGPLKKYLAGRHFRTDAEVQEAVVKWLHDLDPDFFYADFDRLVYRWHKCFNNHGEYVEK</sequence>
<dbReference type="PANTHER" id="PTHR46060">
    <property type="entry name" value="MARINER MOS1 TRANSPOSASE-LIKE PROTEIN"/>
    <property type="match status" value="1"/>
</dbReference>
<dbReference type="GO" id="GO:0003676">
    <property type="term" value="F:nucleic acid binding"/>
    <property type="evidence" value="ECO:0007669"/>
    <property type="project" value="InterPro"/>
</dbReference>
<proteinExistence type="predicted"/>
<dbReference type="Gene3D" id="3.30.420.10">
    <property type="entry name" value="Ribonuclease H-like superfamily/Ribonuclease H"/>
    <property type="match status" value="1"/>
</dbReference>
<reference evidence="1 2" key="1">
    <citation type="journal article" date="2019" name="Sci. Rep.">
        <title>Orb-weaving spider Araneus ventricosus genome elucidates the spidroin gene catalogue.</title>
        <authorList>
            <person name="Kono N."/>
            <person name="Nakamura H."/>
            <person name="Ohtoshi R."/>
            <person name="Moran D.A.P."/>
            <person name="Shinohara A."/>
            <person name="Yoshida Y."/>
            <person name="Fujiwara M."/>
            <person name="Mori M."/>
            <person name="Tomita M."/>
            <person name="Arakawa K."/>
        </authorList>
    </citation>
    <scope>NUCLEOTIDE SEQUENCE [LARGE SCALE GENOMIC DNA]</scope>
</reference>
<dbReference type="AlphaFoldDB" id="A0A4Y2CFD6"/>
<protein>
    <submittedName>
        <fullName evidence="1">Mariner Mos1 transposase</fullName>
    </submittedName>
</protein>
<dbReference type="InterPro" id="IPR052709">
    <property type="entry name" value="Transposase-MT_Hybrid"/>
</dbReference>
<dbReference type="PANTHER" id="PTHR46060:SF1">
    <property type="entry name" value="MARINER MOS1 TRANSPOSASE-LIKE PROTEIN"/>
    <property type="match status" value="1"/>
</dbReference>
<dbReference type="EMBL" id="BGPR01000187">
    <property type="protein sequence ID" value="GBM03122.1"/>
    <property type="molecule type" value="Genomic_DNA"/>
</dbReference>
<name>A0A4Y2CFD6_ARAVE</name>